<name>A0A3A2ZVF9_9EURO</name>
<keyword evidence="6" id="KW-1185">Reference proteome</keyword>
<evidence type="ECO:0000313" key="6">
    <source>
        <dbReference type="Proteomes" id="UP000266188"/>
    </source>
</evidence>
<evidence type="ECO:0000259" key="4">
    <source>
        <dbReference type="Pfam" id="PF00248"/>
    </source>
</evidence>
<evidence type="ECO:0000256" key="3">
    <source>
        <dbReference type="ARBA" id="ARBA00038157"/>
    </source>
</evidence>
<dbReference type="InterPro" id="IPR050523">
    <property type="entry name" value="AKR_Detox_Biosynth"/>
</dbReference>
<protein>
    <submittedName>
        <fullName evidence="5">Aldo/keto reductase family</fullName>
    </submittedName>
</protein>
<keyword evidence="1" id="KW-0521">NADP</keyword>
<dbReference type="AlphaFoldDB" id="A0A3A2ZVF9"/>
<evidence type="ECO:0000256" key="2">
    <source>
        <dbReference type="ARBA" id="ARBA00023002"/>
    </source>
</evidence>
<dbReference type="Gene3D" id="3.20.20.100">
    <property type="entry name" value="NADP-dependent oxidoreductase domain"/>
    <property type="match status" value="1"/>
</dbReference>
<comment type="similarity">
    <text evidence="3">Belongs to the aldo/keto reductase family. Aldo/keto reductase 2 subfamily.</text>
</comment>
<evidence type="ECO:0000256" key="1">
    <source>
        <dbReference type="ARBA" id="ARBA00022857"/>
    </source>
</evidence>
<dbReference type="GO" id="GO:0016491">
    <property type="term" value="F:oxidoreductase activity"/>
    <property type="evidence" value="ECO:0007669"/>
    <property type="project" value="UniProtKB-KW"/>
</dbReference>
<dbReference type="Pfam" id="PF00248">
    <property type="entry name" value="Aldo_ket_red"/>
    <property type="match status" value="1"/>
</dbReference>
<proteinExistence type="inferred from homology"/>
<dbReference type="SUPFAM" id="SSF51430">
    <property type="entry name" value="NAD(P)-linked oxidoreductase"/>
    <property type="match status" value="1"/>
</dbReference>
<dbReference type="OrthoDB" id="48988at2759"/>
<dbReference type="Proteomes" id="UP000266188">
    <property type="component" value="Unassembled WGS sequence"/>
</dbReference>
<feature type="domain" description="NADP-dependent oxidoreductase" evidence="4">
    <location>
        <begin position="16"/>
        <end position="202"/>
    </location>
</feature>
<organism evidence="5 6">
    <name type="scientific">Aspergillus sclerotialis</name>
    <dbReference type="NCBI Taxonomy" id="2070753"/>
    <lineage>
        <taxon>Eukaryota</taxon>
        <taxon>Fungi</taxon>
        <taxon>Dikarya</taxon>
        <taxon>Ascomycota</taxon>
        <taxon>Pezizomycotina</taxon>
        <taxon>Eurotiomycetes</taxon>
        <taxon>Eurotiomycetidae</taxon>
        <taxon>Eurotiales</taxon>
        <taxon>Aspergillaceae</taxon>
        <taxon>Aspergillus</taxon>
        <taxon>Aspergillus subgen. Polypaecilum</taxon>
    </lineage>
</organism>
<evidence type="ECO:0000313" key="5">
    <source>
        <dbReference type="EMBL" id="RJE27036.1"/>
    </source>
</evidence>
<sequence length="270" mass="30230">MDSQQCKEDIIYRGSRWDFSASVEEVMTHLHSFVLARKVLYFGVSDTPALIIVKANECKAFLTRKNGMTPFSVYQGRWNAAFRDMESENIPMCEDQGMGIVSWASLGGGQLTTADQRRKIEQDPEAPKGYGYNEFDVPVSQVIEKLAESKKATFHQVALAYLLHQSTYVVPIVGVQTVEHVKAIPGALAVKLAENEIKQIHDAAPFNPLFPNNFLWAERYHTRLTFADQTNIQMATWVNAPPKQPVNQALSLNRTSSVANLCGKTDFQCS</sequence>
<reference evidence="6" key="1">
    <citation type="submission" date="2017-02" db="EMBL/GenBank/DDBJ databases">
        <authorList>
            <person name="Tafer H."/>
            <person name="Lopandic K."/>
        </authorList>
    </citation>
    <scope>NUCLEOTIDE SEQUENCE [LARGE SCALE GENOMIC DNA]</scope>
    <source>
        <strain evidence="6">CBS 366.77</strain>
    </source>
</reference>
<dbReference type="InterPro" id="IPR023210">
    <property type="entry name" value="NADP_OxRdtase_dom"/>
</dbReference>
<dbReference type="EMBL" id="MVGC01000010">
    <property type="protein sequence ID" value="RJE27036.1"/>
    <property type="molecule type" value="Genomic_DNA"/>
</dbReference>
<comment type="caution">
    <text evidence="5">The sequence shown here is derived from an EMBL/GenBank/DDBJ whole genome shotgun (WGS) entry which is preliminary data.</text>
</comment>
<keyword evidence="2" id="KW-0560">Oxidoreductase</keyword>
<dbReference type="PANTHER" id="PTHR43364:SF7">
    <property type="entry name" value="NADP-DEPENDENT OXIDOREDUCTASE DOMAIN-CONTAINING PROTEIN-RELATED"/>
    <property type="match status" value="1"/>
</dbReference>
<dbReference type="InterPro" id="IPR036812">
    <property type="entry name" value="NAD(P)_OxRdtase_dom_sf"/>
</dbReference>
<dbReference type="STRING" id="2070753.A0A3A2ZVF9"/>
<dbReference type="PANTHER" id="PTHR43364">
    <property type="entry name" value="NADH-SPECIFIC METHYLGLYOXAL REDUCTASE-RELATED"/>
    <property type="match status" value="1"/>
</dbReference>
<accession>A0A3A2ZVF9</accession>
<gene>
    <name evidence="5" type="ORF">PHISCL_00621</name>
</gene>